<dbReference type="EMBL" id="CACVBY010000025">
    <property type="protein sequence ID" value="CAA7387102.1"/>
    <property type="molecule type" value="Genomic_DNA"/>
</dbReference>
<comment type="similarity">
    <text evidence="2">Belongs to the SusD family.</text>
</comment>
<dbReference type="Proteomes" id="UP000445309">
    <property type="component" value="Unassembled WGS sequence"/>
</dbReference>
<evidence type="ECO:0000256" key="6">
    <source>
        <dbReference type="SAM" id="SignalP"/>
    </source>
</evidence>
<dbReference type="InterPro" id="IPR011990">
    <property type="entry name" value="TPR-like_helical_dom_sf"/>
</dbReference>
<keyword evidence="5" id="KW-0998">Cell outer membrane</keyword>
<dbReference type="InterPro" id="IPR012944">
    <property type="entry name" value="SusD_RagB_dom"/>
</dbReference>
<evidence type="ECO:0000256" key="3">
    <source>
        <dbReference type="ARBA" id="ARBA00022729"/>
    </source>
</evidence>
<dbReference type="GO" id="GO:0009279">
    <property type="term" value="C:cell outer membrane"/>
    <property type="evidence" value="ECO:0007669"/>
    <property type="project" value="UniProtKB-SubCell"/>
</dbReference>
<evidence type="ECO:0000313" key="8">
    <source>
        <dbReference type="EMBL" id="CAA7387102.1"/>
    </source>
</evidence>
<name>A0A6N4XTK1_9FLAO</name>
<evidence type="ECO:0000259" key="7">
    <source>
        <dbReference type="Pfam" id="PF07980"/>
    </source>
</evidence>
<protein>
    <recommendedName>
        <fullName evidence="7">RagB/SusD domain-containing protein</fullName>
    </recommendedName>
</protein>
<evidence type="ECO:0000256" key="4">
    <source>
        <dbReference type="ARBA" id="ARBA00023136"/>
    </source>
</evidence>
<keyword evidence="4" id="KW-0472">Membrane</keyword>
<feature type="signal peptide" evidence="6">
    <location>
        <begin position="1"/>
        <end position="24"/>
    </location>
</feature>
<dbReference type="Gene3D" id="1.25.40.390">
    <property type="match status" value="1"/>
</dbReference>
<keyword evidence="3 6" id="KW-0732">Signal</keyword>
<dbReference type="RefSeq" id="WP_162072672.1">
    <property type="nucleotide sequence ID" value="NZ_CACVBY010000025.1"/>
</dbReference>
<proteinExistence type="inferred from homology"/>
<dbReference type="Pfam" id="PF07980">
    <property type="entry name" value="SusD_RagB"/>
    <property type="match status" value="1"/>
</dbReference>
<reference evidence="8 9" key="1">
    <citation type="submission" date="2020-01" db="EMBL/GenBank/DDBJ databases">
        <authorList>
            <person name="Rodrigo-Torres L."/>
            <person name="Arahal R. D."/>
            <person name="Lucena T."/>
        </authorList>
    </citation>
    <scope>NUCLEOTIDE SEQUENCE [LARGE SCALE GENOMIC DNA]</scope>
    <source>
        <strain evidence="8 9">CECT 9393</strain>
    </source>
</reference>
<dbReference type="AlphaFoldDB" id="A0A6N4XTK1"/>
<sequence length="537" mass="59143">MNKIKSTIKILFLSLTLGLTIVSCEDSLDIIQSNELNDSDTFNNVADLNNYLLGAVYASVNTTNEIKFTSVFTDELGIAPTNTGQDVVLHRFFIDNSEAYSSGIWQAHYTTINRVNRLLKAAEGVTPNGATETTTYNSVLAQARALRAFAYIQLESYFTTNMQDDNALGVILSIEASDDLYLKLPRVNNGAIYNQINADLDFAYANLNTAASEYYFVTKPLIDALRARVNLNRGKHDLAKQYAQAAITGSGLVLTPATPMPAGTPGLTGTWATAFYNESTPVATAVPYRNLWNDRSNTGSATVPSFQNFRGENIWALSRPLTGAWGNIAALYTTNASNANGSPLFDMGRNQYNVLLSYTNDIRKYAFVDTTSKIDAAYATNPNYITSDVIIIDKYPGKGNQNLRNDIKTVRLSEMYLILAECEAFGGNFTVAANYIKNIRDARRFTGTVTAPTYSSIPSALQDILKERRAELCFEGHRYVDLRRLGKTAGVSIDRHFTDDRISSLPTTLDINSYKFTLPIPLAEVQGNPTIAQNPGY</sequence>
<evidence type="ECO:0000256" key="1">
    <source>
        <dbReference type="ARBA" id="ARBA00004442"/>
    </source>
</evidence>
<evidence type="ECO:0000256" key="5">
    <source>
        <dbReference type="ARBA" id="ARBA00023237"/>
    </source>
</evidence>
<feature type="chain" id="PRO_5026783685" description="RagB/SusD domain-containing protein" evidence="6">
    <location>
        <begin position="25"/>
        <end position="537"/>
    </location>
</feature>
<evidence type="ECO:0000256" key="2">
    <source>
        <dbReference type="ARBA" id="ARBA00006275"/>
    </source>
</evidence>
<dbReference type="PROSITE" id="PS51257">
    <property type="entry name" value="PROKAR_LIPOPROTEIN"/>
    <property type="match status" value="1"/>
</dbReference>
<organism evidence="8 9">
    <name type="scientific">Chryseobacterium fistulae</name>
    <dbReference type="NCBI Taxonomy" id="2675058"/>
    <lineage>
        <taxon>Bacteria</taxon>
        <taxon>Pseudomonadati</taxon>
        <taxon>Bacteroidota</taxon>
        <taxon>Flavobacteriia</taxon>
        <taxon>Flavobacteriales</taxon>
        <taxon>Weeksellaceae</taxon>
        <taxon>Chryseobacterium group</taxon>
        <taxon>Chryseobacterium</taxon>
    </lineage>
</organism>
<keyword evidence="9" id="KW-1185">Reference proteome</keyword>
<dbReference type="SUPFAM" id="SSF48452">
    <property type="entry name" value="TPR-like"/>
    <property type="match status" value="1"/>
</dbReference>
<comment type="subcellular location">
    <subcellularLocation>
        <location evidence="1">Cell outer membrane</location>
    </subcellularLocation>
</comment>
<accession>A0A6N4XTK1</accession>
<gene>
    <name evidence="8" type="ORF">CHRY9393_01408</name>
</gene>
<feature type="domain" description="RagB/SusD" evidence="7">
    <location>
        <begin position="396"/>
        <end position="537"/>
    </location>
</feature>
<evidence type="ECO:0000313" key="9">
    <source>
        <dbReference type="Proteomes" id="UP000445309"/>
    </source>
</evidence>